<name>U9U024_RHIID</name>
<dbReference type="EMBL" id="KI284338">
    <property type="protein sequence ID" value="ESA12997.1"/>
    <property type="molecule type" value="Genomic_DNA"/>
</dbReference>
<dbReference type="VEuPathDB" id="FungiDB:RhiirFUN_016464"/>
<reference evidence="1" key="1">
    <citation type="submission" date="2013-07" db="EMBL/GenBank/DDBJ databases">
        <title>The genome of an arbuscular mycorrhizal fungus provides insights into the evolution of the oldest plant symbiosis.</title>
        <authorList>
            <consortium name="DOE Joint Genome Institute"/>
            <person name="Tisserant E."/>
            <person name="Malbreil M."/>
            <person name="Kuo A."/>
            <person name="Kohler A."/>
            <person name="Symeonidi A."/>
            <person name="Balestrini R."/>
            <person name="Charron P."/>
            <person name="Duensing N."/>
            <person name="Frei-dit-Frey N."/>
            <person name="Gianinazzi-Pearson V."/>
            <person name="Gilbert B."/>
            <person name="Handa Y."/>
            <person name="Hijri M."/>
            <person name="Kaul R."/>
            <person name="Kawaguchi M."/>
            <person name="Krajinski F."/>
            <person name="Lammers P."/>
            <person name="Lapierre D."/>
            <person name="Masclaux F.G."/>
            <person name="Murat C."/>
            <person name="Morin E."/>
            <person name="Ndikumana S."/>
            <person name="Pagni M."/>
            <person name="Petitpierre D."/>
            <person name="Requena N."/>
            <person name="Rosikiewicz P."/>
            <person name="Riley R."/>
            <person name="Saito K."/>
            <person name="San Clemente H."/>
            <person name="Shapiro H."/>
            <person name="van Tuinen D."/>
            <person name="Becard G."/>
            <person name="Bonfante P."/>
            <person name="Paszkowski U."/>
            <person name="Shachar-Hill Y."/>
            <person name="Young J.P."/>
            <person name="Sanders I.R."/>
            <person name="Henrissat B."/>
            <person name="Rensing S.A."/>
            <person name="Grigoriev I.V."/>
            <person name="Corradi N."/>
            <person name="Roux C."/>
            <person name="Martin F."/>
        </authorList>
    </citation>
    <scope>NUCLEOTIDE SEQUENCE</scope>
    <source>
        <strain evidence="1">DAOM 197198</strain>
    </source>
</reference>
<sequence>MESRPFSNIISPPTVPKWFALLASRITTPNSYILRSEFISASATNFKGISIATPFPSSTYASFCNGFISRQNTWNNFIDQKISDTHNDNDASIVTLATLHLININSKIEELPTIEQMKKTFLDIYDQCLLVLLECINNKLADNQSRVLLDTISQISDLWILPQDDSDLTFIDLVKGFVPLSLSQFLSSL</sequence>
<dbReference type="HOGENOM" id="CLU_1435124_0_0_1"/>
<evidence type="ECO:0000313" key="1">
    <source>
        <dbReference type="EMBL" id="ESA12997.1"/>
    </source>
</evidence>
<protein>
    <submittedName>
        <fullName evidence="1">Uncharacterized protein</fullName>
    </submittedName>
</protein>
<accession>U9U024</accession>
<proteinExistence type="predicted"/>
<organism evidence="1">
    <name type="scientific">Rhizophagus irregularis (strain DAOM 181602 / DAOM 197198 / MUCL 43194)</name>
    <name type="common">Arbuscular mycorrhizal fungus</name>
    <name type="synonym">Glomus intraradices</name>
    <dbReference type="NCBI Taxonomy" id="747089"/>
    <lineage>
        <taxon>Eukaryota</taxon>
        <taxon>Fungi</taxon>
        <taxon>Fungi incertae sedis</taxon>
        <taxon>Mucoromycota</taxon>
        <taxon>Glomeromycotina</taxon>
        <taxon>Glomeromycetes</taxon>
        <taxon>Glomerales</taxon>
        <taxon>Glomeraceae</taxon>
        <taxon>Rhizophagus</taxon>
    </lineage>
</organism>
<dbReference type="AlphaFoldDB" id="U9U024"/>
<gene>
    <name evidence="1" type="ORF">GLOINDRAFT_26506</name>
</gene>